<feature type="region of interest" description="Disordered" evidence="6">
    <location>
        <begin position="182"/>
        <end position="218"/>
    </location>
</feature>
<dbReference type="SMART" id="SM00356">
    <property type="entry name" value="ZnF_C3H1"/>
    <property type="match status" value="2"/>
</dbReference>
<organism evidence="8">
    <name type="scientific">Daucus carota subsp. sativus</name>
    <name type="common">Carrot</name>
    <dbReference type="NCBI Taxonomy" id="79200"/>
    <lineage>
        <taxon>Eukaryota</taxon>
        <taxon>Viridiplantae</taxon>
        <taxon>Streptophyta</taxon>
        <taxon>Embryophyta</taxon>
        <taxon>Tracheophyta</taxon>
        <taxon>Spermatophyta</taxon>
        <taxon>Magnoliopsida</taxon>
        <taxon>eudicotyledons</taxon>
        <taxon>Gunneridae</taxon>
        <taxon>Pentapetalae</taxon>
        <taxon>asterids</taxon>
        <taxon>campanulids</taxon>
        <taxon>Apiales</taxon>
        <taxon>Apiaceae</taxon>
        <taxon>Apioideae</taxon>
        <taxon>Scandiceae</taxon>
        <taxon>Daucinae</taxon>
        <taxon>Daucus</taxon>
        <taxon>Daucus sect. Daucus</taxon>
    </lineage>
</organism>
<evidence type="ECO:0000256" key="3">
    <source>
        <dbReference type="ARBA" id="ARBA00022771"/>
    </source>
</evidence>
<feature type="compositionally biased region" description="Polar residues" evidence="6">
    <location>
        <begin position="182"/>
        <end position="213"/>
    </location>
</feature>
<feature type="zinc finger region" description="C3H1-type" evidence="5">
    <location>
        <begin position="157"/>
        <end position="184"/>
    </location>
</feature>
<evidence type="ECO:0000256" key="1">
    <source>
        <dbReference type="ARBA" id="ARBA00022723"/>
    </source>
</evidence>
<reference evidence="8" key="1">
    <citation type="journal article" date="2016" name="Nat. Genet.">
        <title>A high-quality carrot genome assembly provides new insights into carotenoid accumulation and asterid genome evolution.</title>
        <authorList>
            <person name="Iorizzo M."/>
            <person name="Ellison S."/>
            <person name="Senalik D."/>
            <person name="Zeng P."/>
            <person name="Satapoomin P."/>
            <person name="Huang J."/>
            <person name="Bowman M."/>
            <person name="Iovene M."/>
            <person name="Sanseverino W."/>
            <person name="Cavagnaro P."/>
            <person name="Yildiz M."/>
            <person name="Macko-Podgorni A."/>
            <person name="Moranska E."/>
            <person name="Grzebelus E."/>
            <person name="Grzebelus D."/>
            <person name="Ashrafi H."/>
            <person name="Zheng Z."/>
            <person name="Cheng S."/>
            <person name="Spooner D."/>
            <person name="Van Deynze A."/>
            <person name="Simon P."/>
        </authorList>
    </citation>
    <scope>NUCLEOTIDE SEQUENCE [LARGE SCALE GENOMIC DNA]</scope>
    <source>
        <tissue evidence="8">Leaf</tissue>
    </source>
</reference>
<sequence length="454" mass="48271">MALRSGISPFSNTPVGVYNHTPRSPGFDLRANSNVLNSSENLESPIVRYYRSGGSPLSAIENLDISPNTLFKTSVKVEEDVLVMDGILVGPVAASRVRSSSSTSDSGGSSSSGGKSFYKTEICRSWEDFGTCRYGAKCQFAHGKEELRPTRFFNKSKSETQICRAYSSGTCSYGSQCRFSHEQTNSPASGTDSPFTLASRTVSQNNSPASATDSPIPASKTQAVLPIKLEKAMNCAGRSPLTARTISQNNSPASSKDSPLCAIPSEILLPMKLEKAAKCAGKSPLTTRTTITLNNSPASLEDSPFSVIPSETLLPGKLEESMNCAGKSLSTTQIVSQHNSPASATDSPVSMIPSKPGTVSPINLEKPMTCAGKTSITPTVSPIKLQNAMDCSESFIFANSDWSPLDDDIEVALPCSSSADKALSREEVDAYINRVLYGPSKRKTLPAFAAICPR</sequence>
<evidence type="ECO:0000256" key="6">
    <source>
        <dbReference type="SAM" id="MobiDB-lite"/>
    </source>
</evidence>
<dbReference type="InterPro" id="IPR000571">
    <property type="entry name" value="Znf_CCCH"/>
</dbReference>
<dbReference type="InterPro" id="IPR045877">
    <property type="entry name" value="ZFP36-like"/>
</dbReference>
<dbReference type="FunFam" id="4.10.1000.10:FF:000001">
    <property type="entry name" value="zinc finger CCCH domain-containing protein 15-like"/>
    <property type="match status" value="1"/>
</dbReference>
<dbReference type="Pfam" id="PF00642">
    <property type="entry name" value="zf-CCCH"/>
    <property type="match status" value="2"/>
</dbReference>
<dbReference type="AlphaFoldDB" id="A0A166GN08"/>
<evidence type="ECO:0000256" key="4">
    <source>
        <dbReference type="ARBA" id="ARBA00022833"/>
    </source>
</evidence>
<protein>
    <recommendedName>
        <fullName evidence="7">C3H1-type domain-containing protein</fullName>
    </recommendedName>
</protein>
<gene>
    <name evidence="8" type="ORF">DCAR_001801</name>
</gene>
<dbReference type="PROSITE" id="PS50103">
    <property type="entry name" value="ZF_C3H1"/>
    <property type="match status" value="2"/>
</dbReference>
<evidence type="ECO:0000259" key="7">
    <source>
        <dbReference type="PROSITE" id="PS50103"/>
    </source>
</evidence>
<dbReference type="PANTHER" id="PTHR12547">
    <property type="entry name" value="CCCH ZINC FINGER/TIS11-RELATED"/>
    <property type="match status" value="1"/>
</dbReference>
<keyword evidence="1 5" id="KW-0479">Metal-binding</keyword>
<dbReference type="KEGG" id="dcr:108220134"/>
<dbReference type="EMBL" id="LNRQ01000001">
    <property type="protein sequence ID" value="KZN09145.1"/>
    <property type="molecule type" value="Genomic_DNA"/>
</dbReference>
<feature type="domain" description="C3H1-type" evidence="7">
    <location>
        <begin position="117"/>
        <end position="145"/>
    </location>
</feature>
<keyword evidence="4 5" id="KW-0862">Zinc</keyword>
<evidence type="ECO:0000256" key="5">
    <source>
        <dbReference type="PROSITE-ProRule" id="PRU00723"/>
    </source>
</evidence>
<dbReference type="GO" id="GO:0003729">
    <property type="term" value="F:mRNA binding"/>
    <property type="evidence" value="ECO:0007669"/>
    <property type="project" value="InterPro"/>
</dbReference>
<proteinExistence type="predicted"/>
<feature type="zinc finger region" description="C3H1-type" evidence="5">
    <location>
        <begin position="117"/>
        <end position="145"/>
    </location>
</feature>
<comment type="caution">
    <text evidence="8">The sequence shown here is derived from an EMBL/GenBank/DDBJ whole genome shotgun (WGS) entry which is preliminary data.</text>
</comment>
<dbReference type="InterPro" id="IPR036855">
    <property type="entry name" value="Znf_CCCH_sf"/>
</dbReference>
<keyword evidence="3 5" id="KW-0863">Zinc-finger</keyword>
<evidence type="ECO:0000256" key="2">
    <source>
        <dbReference type="ARBA" id="ARBA00022737"/>
    </source>
</evidence>
<dbReference type="SUPFAM" id="SSF90229">
    <property type="entry name" value="CCCH zinc finger"/>
    <property type="match status" value="2"/>
</dbReference>
<feature type="domain" description="C3H1-type" evidence="7">
    <location>
        <begin position="157"/>
        <end position="184"/>
    </location>
</feature>
<dbReference type="Gramene" id="KZN09145">
    <property type="protein sequence ID" value="KZN09145"/>
    <property type="gene ID" value="DCAR_001801"/>
</dbReference>
<name>A0A166GN08_DAUCS</name>
<dbReference type="Gene3D" id="4.10.1000.10">
    <property type="entry name" value="Zinc finger, CCCH-type"/>
    <property type="match status" value="2"/>
</dbReference>
<dbReference type="STRING" id="79200.A0A166GN08"/>
<evidence type="ECO:0000313" key="8">
    <source>
        <dbReference type="EMBL" id="KZN09145.1"/>
    </source>
</evidence>
<dbReference type="GO" id="GO:0008270">
    <property type="term" value="F:zinc ion binding"/>
    <property type="evidence" value="ECO:0007669"/>
    <property type="project" value="UniProtKB-KW"/>
</dbReference>
<accession>A0A166GN08</accession>
<dbReference type="OrthoDB" id="410307at2759"/>
<dbReference type="PANTHER" id="PTHR12547:SF18">
    <property type="entry name" value="PROTEIN TIS11"/>
    <property type="match status" value="1"/>
</dbReference>
<keyword evidence="2" id="KW-0677">Repeat</keyword>